<dbReference type="OrthoDB" id="2433378at2759"/>
<dbReference type="Proteomes" id="UP000022910">
    <property type="component" value="Unassembled WGS sequence"/>
</dbReference>
<dbReference type="AlphaFoldDB" id="A0A015JG79"/>
<comment type="caution">
    <text evidence="1">The sequence shown here is derived from an EMBL/GenBank/DDBJ whole genome shotgun (WGS) entry which is preliminary data.</text>
</comment>
<evidence type="ECO:0000313" key="1">
    <source>
        <dbReference type="EMBL" id="EXX66100.1"/>
    </source>
</evidence>
<sequence length="115" mass="13308">MSFVFMLVITRKLELSMWTGLNKSGIRVNESTITRTLQSKEKRLTTELANPEVKRHKPVAVPELELALKEFVLCYQHKTILSDAILIEKAKLLANELEVPQETLQVKHFFLIIYI</sequence>
<proteinExistence type="predicted"/>
<dbReference type="HOGENOM" id="CLU_2110298_0_0_1"/>
<keyword evidence="2" id="KW-1185">Reference proteome</keyword>
<evidence type="ECO:0000313" key="2">
    <source>
        <dbReference type="Proteomes" id="UP000022910"/>
    </source>
</evidence>
<accession>A0A015JG79</accession>
<protein>
    <recommendedName>
        <fullName evidence="3">HTH CENPB-type domain-containing protein</fullName>
    </recommendedName>
</protein>
<evidence type="ECO:0008006" key="3">
    <source>
        <dbReference type="Google" id="ProtNLM"/>
    </source>
</evidence>
<organism evidence="1 2">
    <name type="scientific">Rhizophagus irregularis (strain DAOM 197198w)</name>
    <name type="common">Glomus intraradices</name>
    <dbReference type="NCBI Taxonomy" id="1432141"/>
    <lineage>
        <taxon>Eukaryota</taxon>
        <taxon>Fungi</taxon>
        <taxon>Fungi incertae sedis</taxon>
        <taxon>Mucoromycota</taxon>
        <taxon>Glomeromycotina</taxon>
        <taxon>Glomeromycetes</taxon>
        <taxon>Glomerales</taxon>
        <taxon>Glomeraceae</taxon>
        <taxon>Rhizophagus</taxon>
    </lineage>
</organism>
<gene>
    <name evidence="1" type="ORF">RirG_127040</name>
</gene>
<name>A0A015JG79_RHIIW</name>
<reference evidence="1 2" key="1">
    <citation type="submission" date="2014-02" db="EMBL/GenBank/DDBJ databases">
        <title>Single nucleus genome sequencing reveals high similarity among nuclei of an endomycorrhizal fungus.</title>
        <authorList>
            <person name="Lin K."/>
            <person name="Geurts R."/>
            <person name="Zhang Z."/>
            <person name="Limpens E."/>
            <person name="Saunders D.G."/>
            <person name="Mu D."/>
            <person name="Pang E."/>
            <person name="Cao H."/>
            <person name="Cha H."/>
            <person name="Lin T."/>
            <person name="Zhou Q."/>
            <person name="Shang Y."/>
            <person name="Li Y."/>
            <person name="Ivanov S."/>
            <person name="Sharma T."/>
            <person name="Velzen R.V."/>
            <person name="Ruijter N.D."/>
            <person name="Aanen D.K."/>
            <person name="Win J."/>
            <person name="Kamoun S."/>
            <person name="Bisseling T."/>
            <person name="Huang S."/>
        </authorList>
    </citation>
    <scope>NUCLEOTIDE SEQUENCE [LARGE SCALE GENOMIC DNA]</scope>
    <source>
        <strain evidence="2">DAOM197198w</strain>
    </source>
</reference>
<dbReference type="EMBL" id="JEMT01019559">
    <property type="protein sequence ID" value="EXX66100.1"/>
    <property type="molecule type" value="Genomic_DNA"/>
</dbReference>